<sequence>MSTVKLELQLSSEELLKAVEQLNQPDLEKFVSQVIILHTQRKSAKLLKDEAESLLKNNQDVSCDAHSYYNQLLAKADEENLTYQEYRELLRLSEQIDKLQAHRFEYLADLANLHGVSLMELMKSLGFQM</sequence>
<accession>A0A926WIN9</accession>
<keyword evidence="2" id="KW-1185">Reference proteome</keyword>
<protein>
    <submittedName>
        <fullName evidence="1">STAS/SEC14 domain-containing protein</fullName>
    </submittedName>
</protein>
<name>A0A926WIN9_9NOST</name>
<proteinExistence type="predicted"/>
<evidence type="ECO:0000313" key="2">
    <source>
        <dbReference type="Proteomes" id="UP000662185"/>
    </source>
</evidence>
<evidence type="ECO:0000313" key="1">
    <source>
        <dbReference type="EMBL" id="MBD2294850.1"/>
    </source>
</evidence>
<dbReference type="RefSeq" id="WP_190561641.1">
    <property type="nucleotide sequence ID" value="NZ_JACJQU010000008.1"/>
</dbReference>
<dbReference type="EMBL" id="JACJQU010000008">
    <property type="protein sequence ID" value="MBD2294850.1"/>
    <property type="molecule type" value="Genomic_DNA"/>
</dbReference>
<reference evidence="2" key="1">
    <citation type="journal article" date="2020" name="ISME J.">
        <title>Comparative genomics reveals insights into cyanobacterial evolution and habitat adaptation.</title>
        <authorList>
            <person name="Chen M.Y."/>
            <person name="Teng W.K."/>
            <person name="Zhao L."/>
            <person name="Hu C.X."/>
            <person name="Zhou Y.K."/>
            <person name="Han B.P."/>
            <person name="Song L.R."/>
            <person name="Shu W.S."/>
        </authorList>
    </citation>
    <scope>NUCLEOTIDE SEQUENCE [LARGE SCALE GENOMIC DNA]</scope>
    <source>
        <strain evidence="2">FACHB-251</strain>
    </source>
</reference>
<comment type="caution">
    <text evidence="1">The sequence shown here is derived from an EMBL/GenBank/DDBJ whole genome shotgun (WGS) entry which is preliminary data.</text>
</comment>
<dbReference type="AlphaFoldDB" id="A0A926WIN9"/>
<organism evidence="1 2">
    <name type="scientific">Anabaena sphaerica FACHB-251</name>
    <dbReference type="NCBI Taxonomy" id="2692883"/>
    <lineage>
        <taxon>Bacteria</taxon>
        <taxon>Bacillati</taxon>
        <taxon>Cyanobacteriota</taxon>
        <taxon>Cyanophyceae</taxon>
        <taxon>Nostocales</taxon>
        <taxon>Nostocaceae</taxon>
        <taxon>Anabaena</taxon>
    </lineage>
</organism>
<dbReference type="Proteomes" id="UP000662185">
    <property type="component" value="Unassembled WGS sequence"/>
</dbReference>
<gene>
    <name evidence="1" type="ORF">H6G06_15500</name>
</gene>